<dbReference type="GeneTree" id="ENSGT00940000163377"/>
<reference evidence="8" key="1">
    <citation type="submission" date="2025-08" db="UniProtKB">
        <authorList>
            <consortium name="Ensembl"/>
        </authorList>
    </citation>
    <scope>IDENTIFICATION</scope>
</reference>
<dbReference type="Pfam" id="PF04832">
    <property type="entry name" value="SOUL"/>
    <property type="match status" value="1"/>
</dbReference>
<feature type="signal peptide" evidence="7">
    <location>
        <begin position="1"/>
        <end position="27"/>
    </location>
</feature>
<evidence type="ECO:0000313" key="9">
    <source>
        <dbReference type="Proteomes" id="UP000261660"/>
    </source>
</evidence>
<comment type="function">
    <text evidence="5">May bind free porphyrinogens that may be present in the cell and thus facilitate removal of these potentially toxic compound. Binds with a high affinity to one molecule of heme or porphyrins. It binds metalloporphyrins, free porphyrins and N-methylprotoporphyrin with similar affinities.</text>
</comment>
<comment type="similarity">
    <text evidence="2">Belongs to the HEBP family.</text>
</comment>
<dbReference type="PANTHER" id="PTHR11220">
    <property type="entry name" value="HEME-BINDING PROTEIN-RELATED"/>
    <property type="match status" value="1"/>
</dbReference>
<comment type="subunit">
    <text evidence="3">Monomer.</text>
</comment>
<reference evidence="8" key="2">
    <citation type="submission" date="2025-09" db="UniProtKB">
        <authorList>
            <consortium name="Ensembl"/>
        </authorList>
    </citation>
    <scope>IDENTIFICATION</scope>
</reference>
<organism evidence="8 9">
    <name type="scientific">Labrus bergylta</name>
    <name type="common">ballan wrasse</name>
    <dbReference type="NCBI Taxonomy" id="56723"/>
    <lineage>
        <taxon>Eukaryota</taxon>
        <taxon>Metazoa</taxon>
        <taxon>Chordata</taxon>
        <taxon>Craniata</taxon>
        <taxon>Vertebrata</taxon>
        <taxon>Euteleostomi</taxon>
        <taxon>Actinopterygii</taxon>
        <taxon>Neopterygii</taxon>
        <taxon>Teleostei</taxon>
        <taxon>Neoteleostei</taxon>
        <taxon>Acanthomorphata</taxon>
        <taxon>Eupercaria</taxon>
        <taxon>Labriformes</taxon>
        <taxon>Labridae</taxon>
        <taxon>Labrus</taxon>
    </lineage>
</organism>
<dbReference type="InParanoid" id="A0A3Q3G6A7"/>
<dbReference type="GeneID" id="109989246"/>
<dbReference type="GO" id="GO:0005737">
    <property type="term" value="C:cytoplasm"/>
    <property type="evidence" value="ECO:0007669"/>
    <property type="project" value="UniProtKB-SubCell"/>
</dbReference>
<dbReference type="FunFam" id="3.20.80.10:FF:000003">
    <property type="entry name" value="Heme-binding protein 1"/>
    <property type="match status" value="1"/>
</dbReference>
<evidence type="ECO:0000313" key="8">
    <source>
        <dbReference type="Ensembl" id="ENSLBEP00000028656.1"/>
    </source>
</evidence>
<evidence type="ECO:0000256" key="2">
    <source>
        <dbReference type="ARBA" id="ARBA00009817"/>
    </source>
</evidence>
<dbReference type="GO" id="GO:0020037">
    <property type="term" value="F:heme binding"/>
    <property type="evidence" value="ECO:0007669"/>
    <property type="project" value="TreeGrafter"/>
</dbReference>
<name>A0A3Q3G6A7_9LABR</name>
<evidence type="ECO:0000256" key="5">
    <source>
        <dbReference type="ARBA" id="ARBA00037673"/>
    </source>
</evidence>
<dbReference type="RefSeq" id="XP_020496582.1">
    <property type="nucleotide sequence ID" value="XM_020640926.3"/>
</dbReference>
<dbReference type="Ensembl" id="ENSLBET00000030002.1">
    <property type="protein sequence ID" value="ENSLBEP00000028656.1"/>
    <property type="gene ID" value="ENSLBEG00000021718.1"/>
</dbReference>
<keyword evidence="9" id="KW-1185">Reference proteome</keyword>
<evidence type="ECO:0000256" key="3">
    <source>
        <dbReference type="ARBA" id="ARBA00011245"/>
    </source>
</evidence>
<evidence type="ECO:0000256" key="7">
    <source>
        <dbReference type="SAM" id="SignalP"/>
    </source>
</evidence>
<comment type="subcellular location">
    <subcellularLocation>
        <location evidence="1">Cytoplasm</location>
    </subcellularLocation>
</comment>
<keyword evidence="7" id="KW-0732">Signal</keyword>
<feature type="chain" id="PRO_5018592609" description="Heme-binding protein 1" evidence="7">
    <location>
        <begin position="28"/>
        <end position="232"/>
    </location>
</feature>
<evidence type="ECO:0000256" key="4">
    <source>
        <dbReference type="ARBA" id="ARBA00022490"/>
    </source>
</evidence>
<dbReference type="CTD" id="100000079"/>
<dbReference type="SUPFAM" id="SSF55136">
    <property type="entry name" value="Probable bacterial effector-binding domain"/>
    <property type="match status" value="1"/>
</dbReference>
<sequence length="232" mass="26573">MHRTQSSEAMIFLSGLAGILLVLTAEAKVGKSSQGKYCSETEECLLFDLICETDSYELRHYSSVKWVSTNETGYIMDFALMRAFKRLFGYITGQNMQGKKIEMTAPVVVKVIDQKSFWEERVFRMSFLLPSEHQMTPPKPTDDKVFIQEWPEMKVYVKSYGGWMTSLSDKMKASSLCSSLDSAGSQYNKEYHYAVGYDSPMKLFNRHNEVWLVAEGDPECSSSSEEEYSFFN</sequence>
<proteinExistence type="inferred from homology"/>
<dbReference type="Proteomes" id="UP000261660">
    <property type="component" value="Unplaced"/>
</dbReference>
<protein>
    <recommendedName>
        <fullName evidence="6">Heme-binding protein 1</fullName>
    </recommendedName>
</protein>
<dbReference type="AlphaFoldDB" id="A0A3Q3G6A7"/>
<accession>A0A3Q3G6A7</accession>
<dbReference type="Gene3D" id="3.20.80.10">
    <property type="entry name" value="Regulatory factor, effector binding domain"/>
    <property type="match status" value="1"/>
</dbReference>
<keyword evidence="4" id="KW-0963">Cytoplasm</keyword>
<dbReference type="InterPro" id="IPR006917">
    <property type="entry name" value="SOUL_heme-bd"/>
</dbReference>
<evidence type="ECO:0000256" key="6">
    <source>
        <dbReference type="ARBA" id="ARBA00040755"/>
    </source>
</evidence>
<dbReference type="InterPro" id="IPR011256">
    <property type="entry name" value="Reg_factor_effector_dom_sf"/>
</dbReference>
<dbReference type="STRING" id="56723.ENSLBEP00000028656"/>
<evidence type="ECO:0000256" key="1">
    <source>
        <dbReference type="ARBA" id="ARBA00004496"/>
    </source>
</evidence>
<dbReference type="PANTHER" id="PTHR11220:SF1">
    <property type="entry name" value="HEME-BINDING PROTEIN 2"/>
    <property type="match status" value="1"/>
</dbReference>
<dbReference type="OrthoDB" id="6424451at2759"/>